<keyword evidence="2" id="KW-0812">Transmembrane</keyword>
<feature type="transmembrane region" description="Helical" evidence="2">
    <location>
        <begin position="62"/>
        <end position="81"/>
    </location>
</feature>
<evidence type="ECO:0000313" key="3">
    <source>
        <dbReference type="EMBL" id="MVN90958.1"/>
    </source>
</evidence>
<keyword evidence="4" id="KW-1185">Reference proteome</keyword>
<keyword evidence="2" id="KW-1133">Transmembrane helix</keyword>
<gene>
    <name evidence="3" type="ORF">GO816_07465</name>
</gene>
<evidence type="ECO:0000256" key="1">
    <source>
        <dbReference type="SAM" id="MobiDB-lite"/>
    </source>
</evidence>
<protein>
    <recommendedName>
        <fullName evidence="5">Outer membrane protein beta-barrel domain-containing protein</fullName>
    </recommendedName>
</protein>
<organism evidence="3 4">
    <name type="scientific">Mucilaginibacter aquatilis</name>
    <dbReference type="NCBI Taxonomy" id="1517760"/>
    <lineage>
        <taxon>Bacteria</taxon>
        <taxon>Pseudomonadati</taxon>
        <taxon>Bacteroidota</taxon>
        <taxon>Sphingobacteriia</taxon>
        <taxon>Sphingobacteriales</taxon>
        <taxon>Sphingobacteriaceae</taxon>
        <taxon>Mucilaginibacter</taxon>
    </lineage>
</organism>
<dbReference type="Proteomes" id="UP000434850">
    <property type="component" value="Unassembled WGS sequence"/>
</dbReference>
<comment type="caution">
    <text evidence="3">The sequence shown here is derived from an EMBL/GenBank/DDBJ whole genome shotgun (WGS) entry which is preliminary data.</text>
</comment>
<reference evidence="3 4" key="1">
    <citation type="submission" date="2019-12" db="EMBL/GenBank/DDBJ databases">
        <title>Mucilaginibacter sp. HME9299 genome sequencing and assembly.</title>
        <authorList>
            <person name="Kang H."/>
            <person name="Kim H."/>
            <person name="Joh K."/>
        </authorList>
    </citation>
    <scope>NUCLEOTIDE SEQUENCE [LARGE SCALE GENOMIC DNA]</scope>
    <source>
        <strain evidence="3 4">HME9299</strain>
    </source>
</reference>
<evidence type="ECO:0000256" key="2">
    <source>
        <dbReference type="SAM" id="Phobius"/>
    </source>
</evidence>
<proteinExistence type="predicted"/>
<name>A0A6I4IAG2_9SPHI</name>
<dbReference type="AlphaFoldDB" id="A0A6I4IAG2"/>
<accession>A0A6I4IAG2</accession>
<dbReference type="RefSeq" id="WP_157540719.1">
    <property type="nucleotide sequence ID" value="NZ_WQLA01000002.1"/>
</dbReference>
<evidence type="ECO:0000313" key="4">
    <source>
        <dbReference type="Proteomes" id="UP000434850"/>
    </source>
</evidence>
<sequence length="496" mass="54410">MKNSAWYNKLWRKKLKELPVKTDADAAWLGMQKILDVHLPVQTPATAAPAVTKPLIAKVISVIGYVLPAAAMVGAATWFAVKPPVKQKLKDKTIEKKERIERHKPLASDSLVALKKLSGDTLNTSTPATNKDSLDIQNLVSVGEDKSGAELRARVLTGKSDEPVSPLGNNYDSQEKAYQKNITQKSNGDKAKEPSSIANNIDYNPWQKLKHSRKDIAQYPQQLFNYIDAVYQSSIPIEEEVPLKVFVSKKNGHQMKVLQPPVLAGWLPEKEENNQTALFAKAGKQRKWKGSLAKELNTPSFNIGAEAGLNIAKNTSIYGGLTANMALSQRLLIGSGIRINLARQVSGSYSHPSFFKPDSSSAFTVNEKHKILVTDIPLILTYKVNKLISIKGGAVASFAGKLGNQAYSFGAVAGVRDTLGYTKTIDTLVSSPVLTKRVSLGIVGGIAINFKQFSIEARYIGLKPYRVNNAIGSYTQSNKSVQLGVTYWLKQYKRMQ</sequence>
<keyword evidence="2" id="KW-0472">Membrane</keyword>
<feature type="region of interest" description="Disordered" evidence="1">
    <location>
        <begin position="155"/>
        <end position="174"/>
    </location>
</feature>
<dbReference type="OrthoDB" id="794435at2"/>
<evidence type="ECO:0008006" key="5">
    <source>
        <dbReference type="Google" id="ProtNLM"/>
    </source>
</evidence>
<dbReference type="EMBL" id="WQLA01000002">
    <property type="protein sequence ID" value="MVN90958.1"/>
    <property type="molecule type" value="Genomic_DNA"/>
</dbReference>